<dbReference type="RefSeq" id="WP_249773905.1">
    <property type="nucleotide sequence ID" value="NZ_CP097332.1"/>
</dbReference>
<dbReference type="Gene3D" id="3.30.230.10">
    <property type="match status" value="1"/>
</dbReference>
<dbReference type="InterPro" id="IPR004482">
    <property type="entry name" value="Mg_chelat-rel"/>
</dbReference>
<reference evidence="3" key="1">
    <citation type="journal article" date="2018" name="Int. J. Syst. Evol. Microbiol.">
        <title>Jatrophihabitans telluris sp. nov., isolated from sediment soil of lava forest wetlands and the emended description of the genus Jatrophihabitans.</title>
        <authorList>
            <person name="Lee K.C."/>
            <person name="Suh M.K."/>
            <person name="Eom M.K."/>
            <person name="Kim K.K."/>
            <person name="Kim J.S."/>
            <person name="Kim D.S."/>
            <person name="Ko S.H."/>
            <person name="Shin Y.K."/>
            <person name="Lee J.S."/>
        </authorList>
    </citation>
    <scope>NUCLEOTIDE SEQUENCE</scope>
    <source>
        <strain evidence="3">N237</strain>
    </source>
</reference>
<evidence type="ECO:0000256" key="1">
    <source>
        <dbReference type="ARBA" id="ARBA00006354"/>
    </source>
</evidence>
<name>A0ABY4R5I4_9ACTN</name>
<evidence type="ECO:0000259" key="2">
    <source>
        <dbReference type="SMART" id="SM00382"/>
    </source>
</evidence>
<dbReference type="InterPro" id="IPR003593">
    <property type="entry name" value="AAA+_ATPase"/>
</dbReference>
<dbReference type="Proteomes" id="UP001056336">
    <property type="component" value="Chromosome"/>
</dbReference>
<evidence type="ECO:0000313" key="4">
    <source>
        <dbReference type="Proteomes" id="UP001056336"/>
    </source>
</evidence>
<dbReference type="InterPro" id="IPR045006">
    <property type="entry name" value="CHLI-like"/>
</dbReference>
<comment type="similarity">
    <text evidence="1">Belongs to the Mg-chelatase subunits D/I family. ComM subfamily.</text>
</comment>
<dbReference type="Pfam" id="PF13541">
    <property type="entry name" value="ChlI"/>
    <property type="match status" value="1"/>
</dbReference>
<keyword evidence="4" id="KW-1185">Reference proteome</keyword>
<dbReference type="InterPro" id="IPR025158">
    <property type="entry name" value="Mg_chelat-rel_C"/>
</dbReference>
<gene>
    <name evidence="3" type="ORF">M6D93_08390</name>
</gene>
<evidence type="ECO:0000313" key="3">
    <source>
        <dbReference type="EMBL" id="UQX90009.1"/>
    </source>
</evidence>
<dbReference type="PANTHER" id="PTHR32039">
    <property type="entry name" value="MAGNESIUM-CHELATASE SUBUNIT CHLI"/>
    <property type="match status" value="1"/>
</dbReference>
<dbReference type="EMBL" id="CP097332">
    <property type="protein sequence ID" value="UQX90009.1"/>
    <property type="molecule type" value="Genomic_DNA"/>
</dbReference>
<organism evidence="3 4">
    <name type="scientific">Jatrophihabitans telluris</name>
    <dbReference type="NCBI Taxonomy" id="2038343"/>
    <lineage>
        <taxon>Bacteria</taxon>
        <taxon>Bacillati</taxon>
        <taxon>Actinomycetota</taxon>
        <taxon>Actinomycetes</taxon>
        <taxon>Jatrophihabitantales</taxon>
        <taxon>Jatrophihabitantaceae</taxon>
        <taxon>Jatrophihabitans</taxon>
    </lineage>
</organism>
<dbReference type="SUPFAM" id="SSF52540">
    <property type="entry name" value="P-loop containing nucleoside triphosphate hydrolases"/>
    <property type="match status" value="1"/>
</dbReference>
<dbReference type="Pfam" id="PF13335">
    <property type="entry name" value="Mg_chelatase_C"/>
    <property type="match status" value="1"/>
</dbReference>
<reference evidence="3" key="2">
    <citation type="submission" date="2022-05" db="EMBL/GenBank/DDBJ databases">
        <authorList>
            <person name="Kim J.-S."/>
            <person name="Lee K."/>
            <person name="Suh M."/>
            <person name="Eom M."/>
            <person name="Kim J.-S."/>
            <person name="Kim D.-S."/>
            <person name="Ko S.-H."/>
            <person name="Shin Y."/>
            <person name="Lee J.-S."/>
        </authorList>
    </citation>
    <scope>NUCLEOTIDE SEQUENCE</scope>
    <source>
        <strain evidence="3">N237</strain>
    </source>
</reference>
<dbReference type="SMART" id="SM00382">
    <property type="entry name" value="AAA"/>
    <property type="match status" value="1"/>
</dbReference>
<dbReference type="InterPro" id="IPR000523">
    <property type="entry name" value="Mg_chelatse_chII-like_cat_dom"/>
</dbReference>
<dbReference type="Gene3D" id="3.40.50.300">
    <property type="entry name" value="P-loop containing nucleotide triphosphate hydrolases"/>
    <property type="match status" value="1"/>
</dbReference>
<sequence length="529" mass="54532">MPLASTRSVALTGVRGVVIEIEVDIAAGLPGLSFTGLPDVAVSESRDRVRSAVVNSGFGWPAQRITVALLPADVRKSGSGLDLALALAVLAAAGEVPRAAVAQTAWFGELGLDGRLRPVRGVLPAVLAARAAGVTRVVVPVSNAAEAGVVGGVAVAGAASLREIALALRGEGPALSAPSSRAVPSQAPLPDLVDVVGQPEARRALEIAAAGAHHLLMEGAPGAGKTMLASRLPGILPPLTEQEALEVTAIHSVAGALPADVGLLRHPPLQAPHHTASMAALVGGGSGVARPGAATLAHRGVLVLDEAAEFAPSVLDSLRQPLESGRIVLHRSLGQVEYPARFQLVLATNPCPCGAVRAVDCRCRPDTRRRYAQRLSGPLTDRIDLRIAMNPVSPASLLDEFEQRESSECVGRRVRGARAASSARWAPLGWSTNAEVPGSLLRERPWRPARRALASLDFALECGRLSARGFDRVLKLSWTLADLAGAATPTVDHVDEAVRLRTGLPGAGVDGRFDRSAGAAAIGGGELDG</sequence>
<dbReference type="InterPro" id="IPR014721">
    <property type="entry name" value="Ribsml_uS5_D2-typ_fold_subgr"/>
</dbReference>
<dbReference type="NCBIfam" id="TIGR00368">
    <property type="entry name" value="YifB family Mg chelatase-like AAA ATPase"/>
    <property type="match status" value="1"/>
</dbReference>
<dbReference type="PANTHER" id="PTHR32039:SF7">
    <property type="entry name" value="COMPETENCE PROTEIN COMM"/>
    <property type="match status" value="1"/>
</dbReference>
<dbReference type="Pfam" id="PF01078">
    <property type="entry name" value="Mg_chelatase"/>
    <property type="match status" value="1"/>
</dbReference>
<accession>A0ABY4R5I4</accession>
<dbReference type="InterPro" id="IPR027417">
    <property type="entry name" value="P-loop_NTPase"/>
</dbReference>
<dbReference type="SUPFAM" id="SSF54211">
    <property type="entry name" value="Ribosomal protein S5 domain 2-like"/>
    <property type="match status" value="1"/>
</dbReference>
<feature type="domain" description="AAA+ ATPase" evidence="2">
    <location>
        <begin position="211"/>
        <end position="393"/>
    </location>
</feature>
<dbReference type="InterPro" id="IPR020568">
    <property type="entry name" value="Ribosomal_Su5_D2-typ_SF"/>
</dbReference>
<proteinExistence type="inferred from homology"/>
<protein>
    <submittedName>
        <fullName evidence="3">YifB family Mg chelatase-like AAA ATPase</fullName>
    </submittedName>
</protein>